<proteinExistence type="predicted"/>
<dbReference type="Proteomes" id="UP000267464">
    <property type="component" value="Unassembled WGS sequence"/>
</dbReference>
<keyword evidence="2" id="KW-1185">Reference proteome</keyword>
<reference evidence="1 2" key="2">
    <citation type="submission" date="2018-12" db="EMBL/GenBank/DDBJ databases">
        <title>Rhizobacter gummiphilus sp. nov., a rubber-degrading bacterium isolated from the soil of a botanical garden in Japan.</title>
        <authorList>
            <person name="Shunsuke S.S."/>
        </authorList>
    </citation>
    <scope>NUCLEOTIDE SEQUENCE [LARGE SCALE GENOMIC DNA]</scope>
    <source>
        <strain evidence="1 2">S-16</strain>
    </source>
</reference>
<comment type="caution">
    <text evidence="1">The sequence shown here is derived from an EMBL/GenBank/DDBJ whole genome shotgun (WGS) entry which is preliminary data.</text>
</comment>
<dbReference type="AlphaFoldDB" id="A0A3N7HH09"/>
<sequence length="129" mass="13969">MPPDLRLLGNDHGLFDGLLEIQQRLSGLQAEAAAAPSCRGHGGELGETALVTMKLDAGAIATPFDDEPGLPSQADVQALNDARFVEPDMPRVNAKPPARGRWWRQIFTFDQAVNVFSVMVSVFLGVVWV</sequence>
<reference evidence="1 2" key="1">
    <citation type="submission" date="2018-08" db="EMBL/GenBank/DDBJ databases">
        <authorList>
            <person name="Khan S.A."/>
            <person name="Jeon C.O."/>
            <person name="Chun B.H."/>
            <person name="Jeong S.E."/>
        </authorList>
    </citation>
    <scope>NUCLEOTIDE SEQUENCE [LARGE SCALE GENOMIC DNA]</scope>
    <source>
        <strain evidence="1 2">S-16</strain>
    </source>
</reference>
<dbReference type="EMBL" id="QUSW01000011">
    <property type="protein sequence ID" value="RQP21300.1"/>
    <property type="molecule type" value="Genomic_DNA"/>
</dbReference>
<organism evidence="1 2">
    <name type="scientific">Piscinibacter terrae</name>
    <dbReference type="NCBI Taxonomy" id="2496871"/>
    <lineage>
        <taxon>Bacteria</taxon>
        <taxon>Pseudomonadati</taxon>
        <taxon>Pseudomonadota</taxon>
        <taxon>Betaproteobacteria</taxon>
        <taxon>Burkholderiales</taxon>
        <taxon>Sphaerotilaceae</taxon>
        <taxon>Piscinibacter</taxon>
    </lineage>
</organism>
<accession>A0A3N7HH09</accession>
<evidence type="ECO:0000313" key="1">
    <source>
        <dbReference type="EMBL" id="RQP21300.1"/>
    </source>
</evidence>
<gene>
    <name evidence="1" type="ORF">DZC73_27760</name>
</gene>
<evidence type="ECO:0000313" key="2">
    <source>
        <dbReference type="Proteomes" id="UP000267464"/>
    </source>
</evidence>
<protein>
    <submittedName>
        <fullName evidence="1">Uncharacterized protein</fullName>
    </submittedName>
</protein>
<name>A0A3N7HH09_9BURK</name>